<dbReference type="EMBL" id="FOIN01000006">
    <property type="protein sequence ID" value="SET30947.1"/>
    <property type="molecule type" value="Genomic_DNA"/>
</dbReference>
<protein>
    <submittedName>
        <fullName evidence="6">ABC-type multidrug transport system, ATPase component</fullName>
    </submittedName>
</protein>
<dbReference type="RefSeq" id="WP_092352768.1">
    <property type="nucleotide sequence ID" value="NZ_FOIN01000006.1"/>
</dbReference>
<evidence type="ECO:0000256" key="1">
    <source>
        <dbReference type="ARBA" id="ARBA00005417"/>
    </source>
</evidence>
<dbReference type="AlphaFoldDB" id="A0A1I0DF94"/>
<dbReference type="OrthoDB" id="9775135at2"/>
<keyword evidence="3" id="KW-0547">Nucleotide-binding</keyword>
<dbReference type="GO" id="GO:0005524">
    <property type="term" value="F:ATP binding"/>
    <property type="evidence" value="ECO:0007669"/>
    <property type="project" value="UniProtKB-KW"/>
</dbReference>
<dbReference type="InterPro" id="IPR003439">
    <property type="entry name" value="ABC_transporter-like_ATP-bd"/>
</dbReference>
<keyword evidence="2" id="KW-0813">Transport</keyword>
<organism evidence="6 7">
    <name type="scientific">Thomasclavelia cocleata</name>
    <dbReference type="NCBI Taxonomy" id="69824"/>
    <lineage>
        <taxon>Bacteria</taxon>
        <taxon>Bacillati</taxon>
        <taxon>Bacillota</taxon>
        <taxon>Erysipelotrichia</taxon>
        <taxon>Erysipelotrichales</taxon>
        <taxon>Coprobacillaceae</taxon>
        <taxon>Thomasclavelia</taxon>
    </lineage>
</organism>
<sequence>MKIEIQHLSKSYGNILALNNINLTLTPGIYALLGSNGAGKSTLINLLTGNLKPSNGCILYNGKNISELNEDYRAILGYMPQQQGLYEQFNAYRFLNYMAALKGMDKKTTKAEIERVLKIVNLQKDAHRLLGQYSGGMKQRILVAQAIMNQPDIIILDEPTAGLDPKERIRIRNIISEIAGDKIVLFATHVVSDIEHIAKEVILIKNGSILNHQSPLEFCKSIQGKVFEIFIEEKELKKVQDIYLISNITQQANGLLVRILTDQPPIGYHYQESIPNLEDVYLYHFSDEKKGG</sequence>
<dbReference type="InterPro" id="IPR027417">
    <property type="entry name" value="P-loop_NTPase"/>
</dbReference>
<dbReference type="SMART" id="SM00382">
    <property type="entry name" value="AAA"/>
    <property type="match status" value="1"/>
</dbReference>
<evidence type="ECO:0000256" key="2">
    <source>
        <dbReference type="ARBA" id="ARBA00022448"/>
    </source>
</evidence>
<dbReference type="Pfam" id="PF00005">
    <property type="entry name" value="ABC_tran"/>
    <property type="match status" value="1"/>
</dbReference>
<dbReference type="GeneID" id="78287840"/>
<dbReference type="InterPro" id="IPR003593">
    <property type="entry name" value="AAA+_ATPase"/>
</dbReference>
<feature type="domain" description="ABC transporter" evidence="5">
    <location>
        <begin position="3"/>
        <end position="231"/>
    </location>
</feature>
<comment type="similarity">
    <text evidence="1">Belongs to the ABC transporter superfamily.</text>
</comment>
<dbReference type="PANTHER" id="PTHR43335">
    <property type="entry name" value="ABC TRANSPORTER, ATP-BINDING PROTEIN"/>
    <property type="match status" value="1"/>
</dbReference>
<dbReference type="SUPFAM" id="SSF52540">
    <property type="entry name" value="P-loop containing nucleoside triphosphate hydrolases"/>
    <property type="match status" value="1"/>
</dbReference>
<reference evidence="7" key="1">
    <citation type="submission" date="2016-10" db="EMBL/GenBank/DDBJ databases">
        <authorList>
            <person name="Varghese N."/>
            <person name="Submissions S."/>
        </authorList>
    </citation>
    <scope>NUCLEOTIDE SEQUENCE [LARGE SCALE GENOMIC DNA]</scope>
    <source>
        <strain evidence="7">DSM 1551</strain>
    </source>
</reference>
<dbReference type="Proteomes" id="UP000198558">
    <property type="component" value="Unassembled WGS sequence"/>
</dbReference>
<evidence type="ECO:0000256" key="4">
    <source>
        <dbReference type="ARBA" id="ARBA00022840"/>
    </source>
</evidence>
<keyword evidence="7" id="KW-1185">Reference proteome</keyword>
<dbReference type="PROSITE" id="PS00211">
    <property type="entry name" value="ABC_TRANSPORTER_1"/>
    <property type="match status" value="1"/>
</dbReference>
<keyword evidence="4" id="KW-0067">ATP-binding</keyword>
<name>A0A1I0DF94_9FIRM</name>
<dbReference type="InterPro" id="IPR017871">
    <property type="entry name" value="ABC_transporter-like_CS"/>
</dbReference>
<dbReference type="PANTHER" id="PTHR43335:SF2">
    <property type="entry name" value="ABC TRANSPORTER, ATP-BINDING PROTEIN"/>
    <property type="match status" value="1"/>
</dbReference>
<evidence type="ECO:0000256" key="3">
    <source>
        <dbReference type="ARBA" id="ARBA00022741"/>
    </source>
</evidence>
<dbReference type="PROSITE" id="PS50893">
    <property type="entry name" value="ABC_TRANSPORTER_2"/>
    <property type="match status" value="1"/>
</dbReference>
<evidence type="ECO:0000313" key="6">
    <source>
        <dbReference type="EMBL" id="SET30947.1"/>
    </source>
</evidence>
<dbReference type="Gene3D" id="3.40.50.300">
    <property type="entry name" value="P-loop containing nucleotide triphosphate hydrolases"/>
    <property type="match status" value="1"/>
</dbReference>
<gene>
    <name evidence="6" type="ORF">SAMN04489758_1062</name>
</gene>
<evidence type="ECO:0000259" key="5">
    <source>
        <dbReference type="PROSITE" id="PS50893"/>
    </source>
</evidence>
<dbReference type="GO" id="GO:0016887">
    <property type="term" value="F:ATP hydrolysis activity"/>
    <property type="evidence" value="ECO:0007669"/>
    <property type="project" value="InterPro"/>
</dbReference>
<proteinExistence type="inferred from homology"/>
<evidence type="ECO:0000313" key="7">
    <source>
        <dbReference type="Proteomes" id="UP000198558"/>
    </source>
</evidence>
<accession>A0A1I0DF94</accession>